<feature type="binding site" evidence="9">
    <location>
        <position position="227"/>
    </location>
    <ligand>
        <name>Mg(2+)</name>
        <dbReference type="ChEBI" id="CHEBI:18420"/>
        <label>1</label>
    </ligand>
</feature>
<feature type="domain" description="Glycosyl transferase family 3 N-terminal" evidence="11">
    <location>
        <begin position="3"/>
        <end position="65"/>
    </location>
</feature>
<comment type="cofactor">
    <cofactor evidence="9">
        <name>Mg(2+)</name>
        <dbReference type="ChEBI" id="CHEBI:18420"/>
    </cofactor>
    <text evidence="9">Binds 2 magnesium ions per monomer.</text>
</comment>
<comment type="subunit">
    <text evidence="9">Homodimer.</text>
</comment>
<evidence type="ECO:0000313" key="12">
    <source>
        <dbReference type="EMBL" id="EEP60720.1"/>
    </source>
</evidence>
<keyword evidence="2 9" id="KW-0028">Amino-acid biosynthesis</keyword>
<dbReference type="SUPFAM" id="SSF52418">
    <property type="entry name" value="Nucleoside phosphorylase/phosphoribosyltransferase catalytic domain"/>
    <property type="match status" value="1"/>
</dbReference>
<dbReference type="Proteomes" id="UP000005540">
    <property type="component" value="Unassembled WGS sequence"/>
</dbReference>
<dbReference type="HAMAP" id="MF_00211">
    <property type="entry name" value="TrpD"/>
    <property type="match status" value="1"/>
</dbReference>
<evidence type="ECO:0000259" key="10">
    <source>
        <dbReference type="Pfam" id="PF00591"/>
    </source>
</evidence>
<dbReference type="GO" id="GO:0004048">
    <property type="term" value="F:anthranilate phosphoribosyltransferase activity"/>
    <property type="evidence" value="ECO:0007669"/>
    <property type="project" value="UniProtKB-UniRule"/>
</dbReference>
<dbReference type="EMBL" id="ABZS01000060">
    <property type="protein sequence ID" value="EEP60720.1"/>
    <property type="molecule type" value="Genomic_DNA"/>
</dbReference>
<evidence type="ECO:0000256" key="2">
    <source>
        <dbReference type="ARBA" id="ARBA00022605"/>
    </source>
</evidence>
<dbReference type="InterPro" id="IPR036320">
    <property type="entry name" value="Glycosyl_Trfase_fam3_N_dom_sf"/>
</dbReference>
<sequence length="336" mass="36902">MIKDIIKKLTERQDLTKEEMTYLFDNLMEGNLTDAQIGAVLISLKMKGESILEIETAARIMKEKAVKVVVKDKSKLVDTCGTGGDRLNTFNVSTISAFVVAGAGGKVAKHGNRSISSKCGSADIMEALGIKIELTAEEVSRQIEEIGLGFMFAPLFHPSMKNVIKQRREIGVRTIFNILGPLSNPADANYQVMGVYDKSLVEPLTKVLQNLGVKKAYVVHGLDGLDEVSITAETYVGEINESDINFYTVKPEDFGLKRAEIFEIQGGDVECNKEIALSILQGKDYSSKTDFVALNSAFALKVIGLVDSIKDGIDLAKETIYNKKGYEVLEKLRNFS</sequence>
<dbReference type="OrthoDB" id="9806430at2"/>
<keyword evidence="9" id="KW-0460">Magnesium</keyword>
<organism evidence="12 13">
    <name type="scientific">Sulfurihydrogenibium yellowstonense SS-5</name>
    <dbReference type="NCBI Taxonomy" id="432331"/>
    <lineage>
        <taxon>Bacteria</taxon>
        <taxon>Pseudomonadati</taxon>
        <taxon>Aquificota</taxon>
        <taxon>Aquificia</taxon>
        <taxon>Aquificales</taxon>
        <taxon>Hydrogenothermaceae</taxon>
        <taxon>Sulfurihydrogenibium</taxon>
    </lineage>
</organism>
<proteinExistence type="inferred from homology"/>
<feature type="binding site" evidence="9">
    <location>
        <begin position="109"/>
        <end position="117"/>
    </location>
    <ligand>
        <name>5-phospho-alpha-D-ribose 1-diphosphate</name>
        <dbReference type="ChEBI" id="CHEBI:58017"/>
    </ligand>
</feature>
<evidence type="ECO:0000256" key="3">
    <source>
        <dbReference type="ARBA" id="ARBA00022676"/>
    </source>
</evidence>
<dbReference type="Pfam" id="PF00591">
    <property type="entry name" value="Glycos_transf_3"/>
    <property type="match status" value="1"/>
</dbReference>
<keyword evidence="9" id="KW-0479">Metal-binding</keyword>
<dbReference type="PANTHER" id="PTHR43285:SF2">
    <property type="entry name" value="ANTHRANILATE PHOSPHORIBOSYLTRANSFERASE"/>
    <property type="match status" value="1"/>
</dbReference>
<dbReference type="Gene3D" id="1.20.970.10">
    <property type="entry name" value="Transferase, Pyrimidine Nucleoside Phosphorylase, Chain C"/>
    <property type="match status" value="1"/>
</dbReference>
<dbReference type="NCBIfam" id="TIGR01245">
    <property type="entry name" value="trpD"/>
    <property type="match status" value="1"/>
</dbReference>
<dbReference type="GO" id="GO:0000162">
    <property type="term" value="P:L-tryptophan biosynthetic process"/>
    <property type="evidence" value="ECO:0007669"/>
    <property type="project" value="UniProtKB-UniRule"/>
</dbReference>
<feature type="binding site" evidence="9">
    <location>
        <position position="93"/>
    </location>
    <ligand>
        <name>Mg(2+)</name>
        <dbReference type="ChEBI" id="CHEBI:18420"/>
        <label>1</label>
    </ligand>
</feature>
<evidence type="ECO:0000313" key="13">
    <source>
        <dbReference type="Proteomes" id="UP000005540"/>
    </source>
</evidence>
<dbReference type="InterPro" id="IPR017459">
    <property type="entry name" value="Glycosyl_Trfase_fam3_N_dom"/>
</dbReference>
<feature type="binding site" evidence="9">
    <location>
        <position position="81"/>
    </location>
    <ligand>
        <name>5-phospho-alpha-D-ribose 1-diphosphate</name>
        <dbReference type="ChEBI" id="CHEBI:58017"/>
    </ligand>
</feature>
<dbReference type="SUPFAM" id="SSF47648">
    <property type="entry name" value="Nucleoside phosphorylase/phosphoribosyltransferase N-terminal domain"/>
    <property type="match status" value="1"/>
</dbReference>
<gene>
    <name evidence="9 12" type="primary">trpD</name>
    <name evidence="12" type="ORF">SULYE_0777</name>
</gene>
<dbReference type="GO" id="GO:0000287">
    <property type="term" value="F:magnesium ion binding"/>
    <property type="evidence" value="ECO:0007669"/>
    <property type="project" value="UniProtKB-UniRule"/>
</dbReference>
<dbReference type="UniPathway" id="UPA00035">
    <property type="reaction ID" value="UER00041"/>
</dbReference>
<evidence type="ECO:0000259" key="11">
    <source>
        <dbReference type="Pfam" id="PF02885"/>
    </source>
</evidence>
<evidence type="ECO:0000256" key="8">
    <source>
        <dbReference type="ARBA" id="ARBA00061188"/>
    </source>
</evidence>
<dbReference type="PANTHER" id="PTHR43285">
    <property type="entry name" value="ANTHRANILATE PHOSPHORIBOSYLTRANSFERASE"/>
    <property type="match status" value="1"/>
</dbReference>
<feature type="binding site" evidence="9">
    <location>
        <begin position="91"/>
        <end position="94"/>
    </location>
    <ligand>
        <name>5-phospho-alpha-D-ribose 1-diphosphate</name>
        <dbReference type="ChEBI" id="CHEBI:58017"/>
    </ligand>
</feature>
<name>C4FJM8_9AQUI</name>
<dbReference type="Gene3D" id="3.40.1030.10">
    <property type="entry name" value="Nucleoside phosphorylase/phosphoribosyltransferase catalytic domain"/>
    <property type="match status" value="1"/>
</dbReference>
<evidence type="ECO:0000256" key="4">
    <source>
        <dbReference type="ARBA" id="ARBA00022679"/>
    </source>
</evidence>
<dbReference type="InterPro" id="IPR005940">
    <property type="entry name" value="Anthranilate_Pribosyl_Tfrase"/>
</dbReference>
<evidence type="ECO:0000256" key="6">
    <source>
        <dbReference type="ARBA" id="ARBA00023141"/>
    </source>
</evidence>
<accession>C4FJM8</accession>
<feature type="binding site" evidence="9">
    <location>
        <position position="227"/>
    </location>
    <ligand>
        <name>Mg(2+)</name>
        <dbReference type="ChEBI" id="CHEBI:18420"/>
        <label>2</label>
    </ligand>
</feature>
<comment type="catalytic activity">
    <reaction evidence="7 9">
        <text>N-(5-phospho-beta-D-ribosyl)anthranilate + diphosphate = 5-phospho-alpha-D-ribose 1-diphosphate + anthranilate</text>
        <dbReference type="Rhea" id="RHEA:11768"/>
        <dbReference type="ChEBI" id="CHEBI:16567"/>
        <dbReference type="ChEBI" id="CHEBI:18277"/>
        <dbReference type="ChEBI" id="CHEBI:33019"/>
        <dbReference type="ChEBI" id="CHEBI:58017"/>
        <dbReference type="EC" id="2.4.2.18"/>
    </reaction>
</comment>
<feature type="binding site" evidence="9">
    <location>
        <position position="89"/>
    </location>
    <ligand>
        <name>5-phospho-alpha-D-ribose 1-diphosphate</name>
        <dbReference type="ChEBI" id="CHEBI:58017"/>
    </ligand>
</feature>
<evidence type="ECO:0000256" key="7">
    <source>
        <dbReference type="ARBA" id="ARBA00052328"/>
    </source>
</evidence>
<feature type="binding site" evidence="9">
    <location>
        <position position="226"/>
    </location>
    <ligand>
        <name>Mg(2+)</name>
        <dbReference type="ChEBI" id="CHEBI:18420"/>
        <label>2</label>
    </ligand>
</feature>
<dbReference type="Pfam" id="PF02885">
    <property type="entry name" value="Glycos_trans_3N"/>
    <property type="match status" value="1"/>
</dbReference>
<feature type="domain" description="Glycosyl transferase family 3" evidence="10">
    <location>
        <begin position="75"/>
        <end position="322"/>
    </location>
</feature>
<feature type="binding site" evidence="9">
    <location>
        <position position="81"/>
    </location>
    <ligand>
        <name>anthranilate</name>
        <dbReference type="ChEBI" id="CHEBI:16567"/>
        <label>1</label>
    </ligand>
</feature>
<comment type="similarity">
    <text evidence="9">Belongs to the anthranilate phosphoribosyltransferase family.</text>
</comment>
<keyword evidence="13" id="KW-1185">Reference proteome</keyword>
<comment type="caution">
    <text evidence="12">The sequence shown here is derived from an EMBL/GenBank/DDBJ whole genome shotgun (WGS) entry which is preliminary data.</text>
</comment>
<keyword evidence="5 9" id="KW-0822">Tryptophan biosynthesis</keyword>
<dbReference type="InterPro" id="IPR000312">
    <property type="entry name" value="Glycosyl_Trfase_fam3"/>
</dbReference>
<comment type="similarity">
    <text evidence="8">In the C-terminal section; belongs to the anthranilate phosphoribosyltransferase family.</text>
</comment>
<comment type="pathway">
    <text evidence="1 9">Amino-acid biosynthesis; L-tryptophan biosynthesis; L-tryptophan from chorismate: step 2/5.</text>
</comment>
<comment type="caution">
    <text evidence="9">Lacks conserved residue(s) required for the propagation of feature annotation.</text>
</comment>
<protein>
    <recommendedName>
        <fullName evidence="9">Anthranilate phosphoribosyltransferase</fullName>
        <ecNumber evidence="9">2.4.2.18</ecNumber>
    </recommendedName>
</protein>
<comment type="function">
    <text evidence="9">Catalyzes the transfer of the phosphoribosyl group of 5-phosphorylribose-1-pyrophosphate (PRPP) to anthranilate to yield N-(5'-phosphoribosyl)-anthranilate (PRA).</text>
</comment>
<dbReference type="AlphaFoldDB" id="C4FJM8"/>
<dbReference type="RefSeq" id="WP_007546592.1">
    <property type="nucleotide sequence ID" value="NZ_ABZS01000060.1"/>
</dbReference>
<evidence type="ECO:0000256" key="1">
    <source>
        <dbReference type="ARBA" id="ARBA00004907"/>
    </source>
</evidence>
<dbReference type="EC" id="2.4.2.18" evidence="9"/>
<keyword evidence="3 9" id="KW-0328">Glycosyltransferase</keyword>
<dbReference type="FunFam" id="3.40.1030.10:FF:000002">
    <property type="entry name" value="Anthranilate phosphoribosyltransferase"/>
    <property type="match status" value="1"/>
</dbReference>
<feature type="binding site" evidence="9">
    <location>
        <position position="112"/>
    </location>
    <ligand>
        <name>anthranilate</name>
        <dbReference type="ChEBI" id="CHEBI:16567"/>
        <label>1</label>
    </ligand>
</feature>
<feature type="binding site" evidence="9">
    <location>
        <position position="167"/>
    </location>
    <ligand>
        <name>anthranilate</name>
        <dbReference type="ChEBI" id="CHEBI:16567"/>
        <label>2</label>
    </ligand>
</feature>
<dbReference type="GO" id="GO:0005829">
    <property type="term" value="C:cytosol"/>
    <property type="evidence" value="ECO:0007669"/>
    <property type="project" value="TreeGrafter"/>
</dbReference>
<evidence type="ECO:0000256" key="9">
    <source>
        <dbReference type="HAMAP-Rule" id="MF_00211"/>
    </source>
</evidence>
<keyword evidence="6 9" id="KW-0057">Aromatic amino acid biosynthesis</keyword>
<evidence type="ECO:0000256" key="5">
    <source>
        <dbReference type="ARBA" id="ARBA00022822"/>
    </source>
</evidence>
<keyword evidence="4 9" id="KW-0808">Transferase</keyword>
<dbReference type="InterPro" id="IPR035902">
    <property type="entry name" value="Nuc_phospho_transferase"/>
</dbReference>
<reference evidence="12 13" key="1">
    <citation type="submission" date="2009-04" db="EMBL/GenBank/DDBJ databases">
        <authorList>
            <person name="Reysenbach A.-L."/>
            <person name="Heidelberg J.F."/>
            <person name="Nelson W.C."/>
        </authorList>
    </citation>
    <scope>NUCLEOTIDE SEQUENCE [LARGE SCALE GENOMIC DNA]</scope>
    <source>
        <strain evidence="12 13">SS-5</strain>
    </source>
</reference>
<feature type="binding site" evidence="9">
    <location>
        <begin position="84"/>
        <end position="85"/>
    </location>
    <ligand>
        <name>5-phospho-alpha-D-ribose 1-diphosphate</name>
        <dbReference type="ChEBI" id="CHEBI:58017"/>
    </ligand>
</feature>
<feature type="binding site" evidence="9">
    <location>
        <position position="121"/>
    </location>
    <ligand>
        <name>5-phospho-alpha-D-ribose 1-diphosphate</name>
        <dbReference type="ChEBI" id="CHEBI:58017"/>
    </ligand>
</feature>